<dbReference type="GO" id="GO:0031419">
    <property type="term" value="F:cobalamin binding"/>
    <property type="evidence" value="ECO:0007669"/>
    <property type="project" value="UniProtKB-KW"/>
</dbReference>
<keyword evidence="3" id="KW-0846">Cobalamin</keyword>
<keyword evidence="5" id="KW-0170">Cobalt</keyword>
<dbReference type="SUPFAM" id="SSF52242">
    <property type="entry name" value="Cobalamin (vitamin B12)-binding domain"/>
    <property type="match status" value="1"/>
</dbReference>
<dbReference type="RefSeq" id="WP_008522837.1">
    <property type="nucleotide sequence ID" value="NZ_CM001376.1"/>
</dbReference>
<evidence type="ECO:0000259" key="6">
    <source>
        <dbReference type="Pfam" id="PF01642"/>
    </source>
</evidence>
<dbReference type="Gene3D" id="3.40.50.280">
    <property type="entry name" value="Cobalamin-binding domain"/>
    <property type="match status" value="1"/>
</dbReference>
<accession>H0UKE2</accession>
<proteinExistence type="inferred from homology"/>
<keyword evidence="8" id="KW-1185">Reference proteome</keyword>
<dbReference type="SUPFAM" id="SSF51703">
    <property type="entry name" value="Cobalamin (vitamin B12)-dependent enzymes"/>
    <property type="match status" value="1"/>
</dbReference>
<dbReference type="GO" id="GO:0046872">
    <property type="term" value="F:metal ion binding"/>
    <property type="evidence" value="ECO:0007669"/>
    <property type="project" value="InterPro"/>
</dbReference>
<dbReference type="Gene3D" id="3.20.20.240">
    <property type="entry name" value="Methylmalonyl-CoA mutase"/>
    <property type="match status" value="1"/>
</dbReference>
<evidence type="ECO:0000256" key="1">
    <source>
        <dbReference type="ARBA" id="ARBA00001922"/>
    </source>
</evidence>
<evidence type="ECO:0000256" key="3">
    <source>
        <dbReference type="ARBA" id="ARBA00022628"/>
    </source>
</evidence>
<dbReference type="HOGENOM" id="CLU_009523_6_0_0"/>
<dbReference type="EMBL" id="CM001376">
    <property type="protein sequence ID" value="EHM13151.1"/>
    <property type="molecule type" value="Genomic_DNA"/>
</dbReference>
<dbReference type="OrthoDB" id="9762378at2"/>
<protein>
    <submittedName>
        <fullName evidence="7">Methylmalonyl-CoA mutase, N-terminal domain/subunit</fullName>
    </submittedName>
</protein>
<dbReference type="GO" id="GO:0019678">
    <property type="term" value="P:propionate metabolic process, methylmalonyl pathway"/>
    <property type="evidence" value="ECO:0007669"/>
    <property type="project" value="TreeGrafter"/>
</dbReference>
<evidence type="ECO:0000256" key="2">
    <source>
        <dbReference type="ARBA" id="ARBA00008465"/>
    </source>
</evidence>
<reference evidence="7 8" key="1">
    <citation type="submission" date="2011-11" db="EMBL/GenBank/DDBJ databases">
        <title>The Noncontiguous Finished genome of Jonquetella anthropi DSM 22815.</title>
        <authorList>
            <consortium name="US DOE Joint Genome Institute (JGI-PGF)"/>
            <person name="Lucas S."/>
            <person name="Copeland A."/>
            <person name="Lapidus A."/>
            <person name="Glavina del Rio T."/>
            <person name="Dalin E."/>
            <person name="Tice H."/>
            <person name="Bruce D."/>
            <person name="Goodwin L."/>
            <person name="Pitluck S."/>
            <person name="Peters L."/>
            <person name="Mikhailova N."/>
            <person name="Held B."/>
            <person name="Kyrpides N."/>
            <person name="Mavromatis K."/>
            <person name="Ivanova N."/>
            <person name="Markowitz V."/>
            <person name="Cheng J.-F."/>
            <person name="Hugenholtz P."/>
            <person name="Woyke T."/>
            <person name="Wu D."/>
            <person name="Gronow S."/>
            <person name="Wellnitz S."/>
            <person name="Brambilla E."/>
            <person name="Klenk H.-P."/>
            <person name="Eisen J.A."/>
        </authorList>
    </citation>
    <scope>NUCLEOTIDE SEQUENCE [LARGE SCALE GENOMIC DNA]</scope>
    <source>
        <strain evidence="7 8">DSM 22815</strain>
    </source>
</reference>
<dbReference type="InterPro" id="IPR036724">
    <property type="entry name" value="Cobalamin-bd_sf"/>
</dbReference>
<comment type="cofactor">
    <cofactor evidence="1">
        <name>adenosylcob(III)alamin</name>
        <dbReference type="ChEBI" id="CHEBI:18408"/>
    </cofactor>
</comment>
<dbReference type="PANTHER" id="PTHR48101:SF4">
    <property type="entry name" value="METHYLMALONYL-COA MUTASE, MITOCHONDRIAL"/>
    <property type="match status" value="1"/>
</dbReference>
<evidence type="ECO:0000256" key="4">
    <source>
        <dbReference type="ARBA" id="ARBA00023235"/>
    </source>
</evidence>
<dbReference type="InterPro" id="IPR006099">
    <property type="entry name" value="MeMalonylCoA_mutase_a/b_cat"/>
</dbReference>
<evidence type="ECO:0000256" key="5">
    <source>
        <dbReference type="ARBA" id="ARBA00023285"/>
    </source>
</evidence>
<dbReference type="PANTHER" id="PTHR48101">
    <property type="entry name" value="METHYLMALONYL-COA MUTASE, MITOCHONDRIAL-RELATED"/>
    <property type="match status" value="1"/>
</dbReference>
<dbReference type="Pfam" id="PF01642">
    <property type="entry name" value="MM_CoA_mutase"/>
    <property type="match status" value="1"/>
</dbReference>
<dbReference type="InterPro" id="IPR016176">
    <property type="entry name" value="Cbl-dep_enz_cat"/>
</dbReference>
<name>H0UKE2_9BACT</name>
<dbReference type="GO" id="GO:0005737">
    <property type="term" value="C:cytoplasm"/>
    <property type="evidence" value="ECO:0007669"/>
    <property type="project" value="TreeGrafter"/>
</dbReference>
<comment type="similarity">
    <text evidence="2">Belongs to the methylmalonyl-CoA mutase family.</text>
</comment>
<evidence type="ECO:0000313" key="8">
    <source>
        <dbReference type="Proteomes" id="UP000003806"/>
    </source>
</evidence>
<evidence type="ECO:0000313" key="7">
    <source>
        <dbReference type="EMBL" id="EHM13151.1"/>
    </source>
</evidence>
<sequence length="710" mass="77147">MANDEKSTDVQHLPDVTFDEFPKPTFDEWKEAVEKLLKGAPFEKKMFTKTYEGIVLNGMYWGYDIDGLENLDSAPGETPYLRGCFAGGYEQHPWGIAQACEYAGIADAHSALCDELKKGADVINIALDEGTRRCFDEPLHQSGRAVSLATADELDQLTDGIDLTAYPLHVNAGCDALPFYALLRACMAHRGQEIEKLSGCIGADPLSELAQWGRLDEPLETALDHMAQLARTACQSSPKLRTVIASGTPYADGGASAVQELALTIASAAFYVRALIDRGLSADEACGQIRFRVSLGANFFMEIAKLRALRVLWSTVSEAFGAGAEAQKAQVMASTSSFTATTYDPYVNILRATTQAFSGIVGGLDLLQINPFDRTVRPSTEQARRIARNQQIMFRTEFNMTTPVDPAGGSWFVEKLTSQVAEKAWSLFQAVEAEGGILESLKHGTVQSSVNETLRARFKALSTRKDRAVGINMYANMAETPLEKSTFDPEAFKASRRQAVAEHKKARSTQAAEESLRRLADDVSVENAVLAAENGATLGEIAGTWRRADDLSVEPIAAHHWTEQFEALRKRTEDWVAAGNENVKVFLCNMGPIPQHKPRADFSRGFMEVAHFQVIGNDGFATPEEAAAAALESGAHVAIICSTDATYPELVPPTARAIKAGNPNVKVILAGAPAPEMKDAYVEAGVDEFIHVKADCLSILTAIQKERGIC</sequence>
<dbReference type="GO" id="GO:0004494">
    <property type="term" value="F:methylmalonyl-CoA mutase activity"/>
    <property type="evidence" value="ECO:0007669"/>
    <property type="project" value="UniProtKB-EC"/>
</dbReference>
<dbReference type="Proteomes" id="UP000003806">
    <property type="component" value="Chromosome"/>
</dbReference>
<dbReference type="STRING" id="885272.JonanDRAFT_0771"/>
<feature type="domain" description="Methylmalonyl-CoA mutase alpha/beta chain catalytic" evidence="6">
    <location>
        <begin position="49"/>
        <end position="548"/>
    </location>
</feature>
<gene>
    <name evidence="7" type="ORF">JonanDRAFT_0771</name>
</gene>
<dbReference type="AlphaFoldDB" id="H0UKE2"/>
<organism evidence="7 8">
    <name type="scientific">Jonquetella anthropi DSM 22815</name>
    <dbReference type="NCBI Taxonomy" id="885272"/>
    <lineage>
        <taxon>Bacteria</taxon>
        <taxon>Thermotogati</taxon>
        <taxon>Synergistota</taxon>
        <taxon>Synergistia</taxon>
        <taxon>Synergistales</taxon>
        <taxon>Dethiosulfovibrionaceae</taxon>
        <taxon>Jonquetella</taxon>
    </lineage>
</organism>
<keyword evidence="4" id="KW-0413">Isomerase</keyword>
<dbReference type="eggNOG" id="COG1884">
    <property type="taxonomic scope" value="Bacteria"/>
</dbReference>